<keyword evidence="1" id="KW-0472">Membrane</keyword>
<accession>A0A7Z1ADE3</accession>
<comment type="caution">
    <text evidence="2">The sequence shown here is derived from an EMBL/GenBank/DDBJ whole genome shotgun (WGS) entry which is preliminary data.</text>
</comment>
<reference evidence="2 3" key="1">
    <citation type="submission" date="2016-06" db="EMBL/GenBank/DDBJ databases">
        <title>Genome sequence of endosymbiont of Candidatus Endolucinida thiodiazotropha.</title>
        <authorList>
            <person name="Poehlein A."/>
            <person name="Koenig S."/>
            <person name="Heiden S.E."/>
            <person name="Thuermer A."/>
            <person name="Voget S."/>
            <person name="Daniel R."/>
            <person name="Markert S."/>
            <person name="Gros O."/>
            <person name="Schweder T."/>
        </authorList>
    </citation>
    <scope>NUCLEOTIDE SEQUENCE [LARGE SCALE GENOMIC DNA]</scope>
    <source>
        <strain evidence="2 3">COS</strain>
    </source>
</reference>
<feature type="transmembrane region" description="Helical" evidence="1">
    <location>
        <begin position="123"/>
        <end position="143"/>
    </location>
</feature>
<protein>
    <submittedName>
        <fullName evidence="2">Uncharacterized protein</fullName>
    </submittedName>
</protein>
<proteinExistence type="predicted"/>
<dbReference type="Proteomes" id="UP000094769">
    <property type="component" value="Unassembled WGS sequence"/>
</dbReference>
<keyword evidence="1" id="KW-1133">Transmembrane helix</keyword>
<feature type="transmembrane region" description="Helical" evidence="1">
    <location>
        <begin position="96"/>
        <end position="117"/>
    </location>
</feature>
<keyword evidence="3" id="KW-1185">Reference proteome</keyword>
<gene>
    <name evidence="2" type="ORF">CODIS_40190</name>
</gene>
<sequence>MNLTMKYNISWPIFVFIVFALIGPVIRILYWPSPTSDSVISHDTIRDLVILLWPSILLTVGATNYLFSGLIAFCVHIVIFGFLGKVTNDRIEREKSILIILIPLFILILLISVWLAGFDVNYYNYYAVFCATALYMVMFITAIKTARRSRK</sequence>
<name>A0A7Z1ADE3_9GAMM</name>
<evidence type="ECO:0000313" key="2">
    <source>
        <dbReference type="EMBL" id="ODJ85781.1"/>
    </source>
</evidence>
<keyword evidence="1" id="KW-0812">Transmembrane</keyword>
<dbReference type="EMBL" id="MARB01000036">
    <property type="protein sequence ID" value="ODJ85781.1"/>
    <property type="molecule type" value="Genomic_DNA"/>
</dbReference>
<feature type="transmembrane region" description="Helical" evidence="1">
    <location>
        <begin position="12"/>
        <end position="31"/>
    </location>
</feature>
<evidence type="ECO:0000256" key="1">
    <source>
        <dbReference type="SAM" id="Phobius"/>
    </source>
</evidence>
<feature type="transmembrane region" description="Helical" evidence="1">
    <location>
        <begin position="51"/>
        <end position="84"/>
    </location>
</feature>
<organism evidence="2 3">
    <name type="scientific">Candidatus Thiodiazotropha endolucinida</name>
    <dbReference type="NCBI Taxonomy" id="1655433"/>
    <lineage>
        <taxon>Bacteria</taxon>
        <taxon>Pseudomonadati</taxon>
        <taxon>Pseudomonadota</taxon>
        <taxon>Gammaproteobacteria</taxon>
        <taxon>Chromatiales</taxon>
        <taxon>Sedimenticolaceae</taxon>
        <taxon>Candidatus Thiodiazotropha</taxon>
    </lineage>
</organism>
<dbReference type="AlphaFoldDB" id="A0A7Z1ADE3"/>
<evidence type="ECO:0000313" key="3">
    <source>
        <dbReference type="Proteomes" id="UP000094769"/>
    </source>
</evidence>